<feature type="compositionally biased region" description="Polar residues" evidence="1">
    <location>
        <begin position="93"/>
        <end position="102"/>
    </location>
</feature>
<evidence type="ECO:0000313" key="3">
    <source>
        <dbReference type="Proteomes" id="UP000324800"/>
    </source>
</evidence>
<protein>
    <submittedName>
        <fullName evidence="2">Uncharacterized protein</fullName>
    </submittedName>
</protein>
<proteinExistence type="predicted"/>
<organism evidence="2 3">
    <name type="scientific">Streblomastix strix</name>
    <dbReference type="NCBI Taxonomy" id="222440"/>
    <lineage>
        <taxon>Eukaryota</taxon>
        <taxon>Metamonada</taxon>
        <taxon>Preaxostyla</taxon>
        <taxon>Oxymonadida</taxon>
        <taxon>Streblomastigidae</taxon>
        <taxon>Streblomastix</taxon>
    </lineage>
</organism>
<evidence type="ECO:0000313" key="2">
    <source>
        <dbReference type="EMBL" id="KAA6385101.1"/>
    </source>
</evidence>
<dbReference type="Proteomes" id="UP000324800">
    <property type="component" value="Unassembled WGS sequence"/>
</dbReference>
<name>A0A5J4VRC9_9EUKA</name>
<dbReference type="AlphaFoldDB" id="A0A5J4VRC9"/>
<reference evidence="2 3" key="1">
    <citation type="submission" date="2019-03" db="EMBL/GenBank/DDBJ databases">
        <title>Single cell metagenomics reveals metabolic interactions within the superorganism composed of flagellate Streblomastix strix and complex community of Bacteroidetes bacteria on its surface.</title>
        <authorList>
            <person name="Treitli S.C."/>
            <person name="Kolisko M."/>
            <person name="Husnik F."/>
            <person name="Keeling P."/>
            <person name="Hampl V."/>
        </authorList>
    </citation>
    <scope>NUCLEOTIDE SEQUENCE [LARGE SCALE GENOMIC DNA]</scope>
    <source>
        <strain evidence="2">ST1C</strain>
    </source>
</reference>
<evidence type="ECO:0000256" key="1">
    <source>
        <dbReference type="SAM" id="MobiDB-lite"/>
    </source>
</evidence>
<gene>
    <name evidence="2" type="ORF">EZS28_019373</name>
</gene>
<comment type="caution">
    <text evidence="2">The sequence shown here is derived from an EMBL/GenBank/DDBJ whole genome shotgun (WGS) entry which is preliminary data.</text>
</comment>
<feature type="region of interest" description="Disordered" evidence="1">
    <location>
        <begin position="79"/>
        <end position="108"/>
    </location>
</feature>
<feature type="region of interest" description="Disordered" evidence="1">
    <location>
        <begin position="147"/>
        <end position="174"/>
    </location>
</feature>
<sequence>MSLYSADQRHISNHLERLVHTLGVQNATANSIRFASSTELAVQGFGGRTINIFTHNSPDSTMNQEFYVFEINRQQDSTASALEKNHGEKQAEPATQTVSKQSGDARVSDGDVLQQSAYVDDLQSSPQETLATPLSFLMILTQRIVEVRSPNDRESTCGQESQIQRDDQDEEQSS</sequence>
<dbReference type="EMBL" id="SNRW01005425">
    <property type="protein sequence ID" value="KAA6385101.1"/>
    <property type="molecule type" value="Genomic_DNA"/>
</dbReference>
<accession>A0A5J4VRC9</accession>